<keyword evidence="5 9" id="KW-0378">Hydrolase</keyword>
<dbReference type="Pfam" id="PF01546">
    <property type="entry name" value="Peptidase_M20"/>
    <property type="match status" value="1"/>
</dbReference>
<keyword evidence="4" id="KW-0479">Metal-binding</keyword>
<dbReference type="InterPro" id="IPR036264">
    <property type="entry name" value="Bact_exopeptidase_dim_dom"/>
</dbReference>
<reference evidence="9 10" key="1">
    <citation type="submission" date="2023-07" db="EMBL/GenBank/DDBJ databases">
        <title>Genomic Encyclopedia of Type Strains, Phase IV (KMG-IV): sequencing the most valuable type-strain genomes for metagenomic binning, comparative biology and taxonomic classification.</title>
        <authorList>
            <person name="Goeker M."/>
        </authorList>
    </citation>
    <scope>NUCLEOTIDE SEQUENCE [LARGE SCALE GENOMIC DNA]</scope>
    <source>
        <strain evidence="9 10">DSM 23837</strain>
    </source>
</reference>
<dbReference type="EMBL" id="JAUSTT010000016">
    <property type="protein sequence ID" value="MDQ0176889.1"/>
    <property type="molecule type" value="Genomic_DNA"/>
</dbReference>
<organism evidence="9 10">
    <name type="scientific">Bacillus chungangensis</name>
    <dbReference type="NCBI Taxonomy" id="587633"/>
    <lineage>
        <taxon>Bacteria</taxon>
        <taxon>Bacillati</taxon>
        <taxon>Bacillota</taxon>
        <taxon>Bacilli</taxon>
        <taxon>Bacillales</taxon>
        <taxon>Bacillaceae</taxon>
        <taxon>Bacillus</taxon>
    </lineage>
</organism>
<evidence type="ECO:0000256" key="7">
    <source>
        <dbReference type="ARBA" id="ARBA00022997"/>
    </source>
</evidence>
<proteinExistence type="inferred from homology"/>
<dbReference type="PROSITE" id="PS00759">
    <property type="entry name" value="ARGE_DAPE_CPG2_2"/>
    <property type="match status" value="1"/>
</dbReference>
<dbReference type="Gene3D" id="3.30.70.360">
    <property type="match status" value="2"/>
</dbReference>
<keyword evidence="6" id="KW-0862">Zinc</keyword>
<dbReference type="Gene3D" id="3.40.630.10">
    <property type="entry name" value="Zn peptidases"/>
    <property type="match status" value="1"/>
</dbReference>
<evidence type="ECO:0000313" key="10">
    <source>
        <dbReference type="Proteomes" id="UP001223586"/>
    </source>
</evidence>
<evidence type="ECO:0000313" key="9">
    <source>
        <dbReference type="EMBL" id="MDQ0176889.1"/>
    </source>
</evidence>
<dbReference type="Proteomes" id="UP001223586">
    <property type="component" value="Unassembled WGS sequence"/>
</dbReference>
<evidence type="ECO:0000256" key="8">
    <source>
        <dbReference type="ARBA" id="ARBA00023049"/>
    </source>
</evidence>
<dbReference type="SUPFAM" id="SSF53187">
    <property type="entry name" value="Zn-dependent exopeptidases"/>
    <property type="match status" value="1"/>
</dbReference>
<dbReference type="InterPro" id="IPR002933">
    <property type="entry name" value="Peptidase_M20"/>
</dbReference>
<comment type="caution">
    <text evidence="9">The sequence shown here is derived from an EMBL/GenBank/DDBJ whole genome shotgun (WGS) entry which is preliminary data.</text>
</comment>
<evidence type="ECO:0000256" key="3">
    <source>
        <dbReference type="ARBA" id="ARBA00022670"/>
    </source>
</evidence>
<name>A0ABT9WUC1_9BACI</name>
<dbReference type="CDD" id="cd03888">
    <property type="entry name" value="M20_PepV"/>
    <property type="match status" value="1"/>
</dbReference>
<evidence type="ECO:0000256" key="5">
    <source>
        <dbReference type="ARBA" id="ARBA00022801"/>
    </source>
</evidence>
<dbReference type="EC" id="3.5.1.18" evidence="9"/>
<evidence type="ECO:0000256" key="4">
    <source>
        <dbReference type="ARBA" id="ARBA00022723"/>
    </source>
</evidence>
<dbReference type="InterPro" id="IPR050072">
    <property type="entry name" value="Peptidase_M20A"/>
</dbReference>
<keyword evidence="8" id="KW-0482">Metalloprotease</keyword>
<keyword evidence="10" id="KW-1185">Reference proteome</keyword>
<comment type="cofactor">
    <cofactor evidence="1">
        <name>Zn(2+)</name>
        <dbReference type="ChEBI" id="CHEBI:29105"/>
    </cofactor>
</comment>
<gene>
    <name evidence="9" type="ORF">J2S08_002747</name>
</gene>
<keyword evidence="7" id="KW-0224">Dipeptidase</keyword>
<sequence>MQEIQWMQEAMKRKSSLLKDLQGLLRINSVLDEQATSPDAPLGDGVKAALQYVLDLGKKDEFQTKNVGNLAGHVEMGAGKELVGILCHVDVVPEGEGWSFAPFGGEMKDGKIYARGAIDDKGPTMAAYYAMKIVKELGLPIEKRVRLIVGTDEESNWRCVDRYFAEEEMPTLGFAPDASFPIIHAEKGIADFDFVMPAKEEEGTKNIFLHSFQAGERYNMVPSFARARLYVRGEQTSIVQCFDDYCQKHHLKGSYYVESGDLIFELEGVSAHGMEPEKGVNAGLHLIVFLSELSLTGKAKNFLDFGRQFLWNDTRGNALDIAYEDDVTGELTVNAGMIAYSHTEGARFGINMRYPVTFDIEKGKQLLSKCIESFDGHLDRFTDLKPHYVDENHRLIQILQKVYEEQTGEQAALLSIGGGTYARSLKAGVAFGALFPGCPDVAHQKDEYMDIDDLLKATAIYAQAIYELASE</sequence>
<evidence type="ECO:0000256" key="2">
    <source>
        <dbReference type="ARBA" id="ARBA00006247"/>
    </source>
</evidence>
<dbReference type="InterPro" id="IPR001261">
    <property type="entry name" value="ArgE/DapE_CS"/>
</dbReference>
<dbReference type="RefSeq" id="WP_307230398.1">
    <property type="nucleotide sequence ID" value="NZ_JAUSTT010000016.1"/>
</dbReference>
<accession>A0ABT9WUC1</accession>
<dbReference type="NCBIfam" id="TIGR01887">
    <property type="entry name" value="dipeptidaselike"/>
    <property type="match status" value="1"/>
</dbReference>
<dbReference type="GO" id="GO:0009014">
    <property type="term" value="F:succinyl-diaminopimelate desuccinylase activity"/>
    <property type="evidence" value="ECO:0007669"/>
    <property type="project" value="UniProtKB-EC"/>
</dbReference>
<dbReference type="PANTHER" id="PTHR43808">
    <property type="entry name" value="ACETYLORNITHINE DEACETYLASE"/>
    <property type="match status" value="1"/>
</dbReference>
<dbReference type="InterPro" id="IPR010964">
    <property type="entry name" value="M20A_pepV-rel"/>
</dbReference>
<keyword evidence="3" id="KW-0645">Protease</keyword>
<evidence type="ECO:0000256" key="1">
    <source>
        <dbReference type="ARBA" id="ARBA00001947"/>
    </source>
</evidence>
<dbReference type="SUPFAM" id="SSF55031">
    <property type="entry name" value="Bacterial exopeptidase dimerisation domain"/>
    <property type="match status" value="1"/>
</dbReference>
<protein>
    <submittedName>
        <fullName evidence="9">Succinyl-diaminopimelate desuccinylase</fullName>
        <ecNumber evidence="9">3.5.1.18</ecNumber>
    </submittedName>
</protein>
<comment type="similarity">
    <text evidence="2">Belongs to the peptidase M20A family.</text>
</comment>
<dbReference type="PANTHER" id="PTHR43808:SF31">
    <property type="entry name" value="N-ACETYL-L-CITRULLINE DEACETYLASE"/>
    <property type="match status" value="1"/>
</dbReference>
<dbReference type="NCBIfam" id="NF005591">
    <property type="entry name" value="PRK07318.1"/>
    <property type="match status" value="1"/>
</dbReference>
<evidence type="ECO:0000256" key="6">
    <source>
        <dbReference type="ARBA" id="ARBA00022833"/>
    </source>
</evidence>